<dbReference type="AlphaFoldDB" id="A0A1U9MAW5"/>
<dbReference type="InterPro" id="IPR025686">
    <property type="entry name" value="Glucos_trans_II"/>
</dbReference>
<name>A0A1U9MAW5_9HYPH</name>
<proteinExistence type="predicted"/>
<evidence type="ECO:0000313" key="3">
    <source>
        <dbReference type="Proteomes" id="UP000189660"/>
    </source>
</evidence>
<dbReference type="Proteomes" id="UP000189660">
    <property type="component" value="Chromosome"/>
</dbReference>
<sequence>MGRIRKTIRRYTRIFSSADWQWVPDSSPFFLLVALFLTIISTCLSLKIRAIPFNATTAVLVITYLFNPFLLSAFFYRFDCVIMAMGVACGLLGWAYYNQSKLKSALLCFVSMGFYQSYINMFIVLIVIEALYAIYSGKPVYSTVKFLIKAFVFAALICIATYFFDKLFINEYATGKSQFIFFGEKGVWKYFAVMMENVFSRYFGFLSTTGKILYSVSICLAFIQIQLHFYRHTNFDHPVLRATICSIVFLFMLPISLGVLYGIVGDGVIPPRVMPASIFFSVLIVFLLSRFITVFQQPELVEKIGTFANTKLIWVTLLLLLLCPLVFSYIVNSATRIQNDLNRFYLQRIATSLERYPADKPVVIIGGLGKSLFVAPTTERMRLVAAIIPFANSWELSSELKEFGYNNIINLSDTPKAHELVTQLCANRALPDTTTPYYRIFDLGDYLFISLGKKNMCLGHYNDNYTAETK</sequence>
<keyword evidence="1" id="KW-0472">Membrane</keyword>
<accession>A0A1U9MAW5</accession>
<protein>
    <submittedName>
        <fullName evidence="2">Glucosyl transferase GtrII</fullName>
    </submittedName>
</protein>
<gene>
    <name evidence="2" type="ORF">BBC0178_011300</name>
</gene>
<dbReference type="Pfam" id="PF14264">
    <property type="entry name" value="Glucos_trans_II"/>
    <property type="match status" value="1"/>
</dbReference>
<dbReference type="EMBL" id="CP015820">
    <property type="protein sequence ID" value="AQT42609.1"/>
    <property type="molecule type" value="Genomic_DNA"/>
</dbReference>
<evidence type="ECO:0000313" key="2">
    <source>
        <dbReference type="EMBL" id="AQT42609.1"/>
    </source>
</evidence>
<feature type="transmembrane region" description="Helical" evidence="1">
    <location>
        <begin position="55"/>
        <end position="75"/>
    </location>
</feature>
<keyword evidence="1" id="KW-0812">Transmembrane</keyword>
<feature type="transmembrane region" description="Helical" evidence="1">
    <location>
        <begin position="146"/>
        <end position="164"/>
    </location>
</feature>
<feature type="transmembrane region" description="Helical" evidence="1">
    <location>
        <begin position="212"/>
        <end position="230"/>
    </location>
</feature>
<feature type="transmembrane region" description="Helical" evidence="1">
    <location>
        <begin position="242"/>
        <end position="261"/>
    </location>
</feature>
<dbReference type="GO" id="GO:0016740">
    <property type="term" value="F:transferase activity"/>
    <property type="evidence" value="ECO:0007669"/>
    <property type="project" value="UniProtKB-KW"/>
</dbReference>
<feature type="transmembrane region" description="Helical" evidence="1">
    <location>
        <begin position="80"/>
        <end position="97"/>
    </location>
</feature>
<reference evidence="2 3" key="1">
    <citation type="submission" date="2016-11" db="EMBL/GenBank/DDBJ databases">
        <title>Comparative genomics of Bartonella apis.</title>
        <authorList>
            <person name="Engel P."/>
        </authorList>
    </citation>
    <scope>NUCLEOTIDE SEQUENCE [LARGE SCALE GENOMIC DNA]</scope>
    <source>
        <strain evidence="2 3">BBC0178</strain>
    </source>
</reference>
<organism evidence="2 3">
    <name type="scientific">Bartonella apihabitans</name>
    <dbReference type="NCBI Taxonomy" id="2750929"/>
    <lineage>
        <taxon>Bacteria</taxon>
        <taxon>Pseudomonadati</taxon>
        <taxon>Pseudomonadota</taxon>
        <taxon>Alphaproteobacteria</taxon>
        <taxon>Hyphomicrobiales</taxon>
        <taxon>Bartonellaceae</taxon>
        <taxon>Bartonella</taxon>
    </lineage>
</organism>
<feature type="transmembrane region" description="Helical" evidence="1">
    <location>
        <begin position="117"/>
        <end position="134"/>
    </location>
</feature>
<feature type="transmembrane region" description="Helical" evidence="1">
    <location>
        <begin position="273"/>
        <end position="292"/>
    </location>
</feature>
<keyword evidence="1" id="KW-1133">Transmembrane helix</keyword>
<keyword evidence="2" id="KW-0808">Transferase</keyword>
<evidence type="ECO:0000256" key="1">
    <source>
        <dbReference type="SAM" id="Phobius"/>
    </source>
</evidence>
<keyword evidence="3" id="KW-1185">Reference proteome</keyword>
<dbReference type="KEGG" id="bapa:BBC0178_011300"/>
<feature type="transmembrane region" description="Helical" evidence="1">
    <location>
        <begin position="312"/>
        <end position="331"/>
    </location>
</feature>